<dbReference type="Proteomes" id="UP000308267">
    <property type="component" value="Unassembled WGS sequence"/>
</dbReference>
<evidence type="ECO:0000313" key="2">
    <source>
        <dbReference type="Proteomes" id="UP000308267"/>
    </source>
</evidence>
<comment type="caution">
    <text evidence="1">The sequence shown here is derived from an EMBL/GenBank/DDBJ whole genome shotgun (WGS) entry which is preliminary data.</text>
</comment>
<sequence>MHTHHTKCIILSKPVKLVHLSSTHTAQIWLVDASPVIAYKRTNRITFFTLEEENTMMFPAILLFAYLLTGTDAITCLTCANCKLPIATQGSTAVVSADACEECSLVITFAGSRTPSSIVAGCAAAAADCNPSYVAGQAGAVVTSCCTDANCNALPGAGRKLLPSYSSLFIPFVALFYSAKF</sequence>
<organism evidence="1 2">
    <name type="scientific">Opisthorchis felineus</name>
    <dbReference type="NCBI Taxonomy" id="147828"/>
    <lineage>
        <taxon>Eukaryota</taxon>
        <taxon>Metazoa</taxon>
        <taxon>Spiralia</taxon>
        <taxon>Lophotrochozoa</taxon>
        <taxon>Platyhelminthes</taxon>
        <taxon>Trematoda</taxon>
        <taxon>Digenea</taxon>
        <taxon>Opisthorchiida</taxon>
        <taxon>Opisthorchiata</taxon>
        <taxon>Opisthorchiidae</taxon>
        <taxon>Opisthorchis</taxon>
    </lineage>
</organism>
<gene>
    <name evidence="1" type="ORF">CRM22_003016</name>
</gene>
<dbReference type="EMBL" id="SJOL01005146">
    <property type="protein sequence ID" value="TGZ70759.1"/>
    <property type="molecule type" value="Genomic_DNA"/>
</dbReference>
<evidence type="ECO:0000313" key="1">
    <source>
        <dbReference type="EMBL" id="TGZ70759.1"/>
    </source>
</evidence>
<keyword evidence="2" id="KW-1185">Reference proteome</keyword>
<reference evidence="1 2" key="1">
    <citation type="journal article" date="2019" name="BMC Genomics">
        <title>New insights from Opisthorchis felineus genome: update on genomics of the epidemiologically important liver flukes.</title>
        <authorList>
            <person name="Ershov N.I."/>
            <person name="Mordvinov V.A."/>
            <person name="Prokhortchouk E.B."/>
            <person name="Pakharukova M.Y."/>
            <person name="Gunbin K.V."/>
            <person name="Ustyantsev K."/>
            <person name="Genaev M.A."/>
            <person name="Blinov A.G."/>
            <person name="Mazur A."/>
            <person name="Boulygina E."/>
            <person name="Tsygankova S."/>
            <person name="Khrameeva E."/>
            <person name="Chekanov N."/>
            <person name="Fan G."/>
            <person name="Xiao A."/>
            <person name="Zhang H."/>
            <person name="Xu X."/>
            <person name="Yang H."/>
            <person name="Solovyev V."/>
            <person name="Lee S.M."/>
            <person name="Liu X."/>
            <person name="Afonnikov D.A."/>
            <person name="Skryabin K.G."/>
        </authorList>
    </citation>
    <scope>NUCLEOTIDE SEQUENCE [LARGE SCALE GENOMIC DNA]</scope>
    <source>
        <strain evidence="1">AK-0245</strain>
        <tissue evidence="1">Whole organism</tissue>
    </source>
</reference>
<name>A0A4S2M7Y3_OPIFE</name>
<accession>A0A4S2M7Y3</accession>
<proteinExistence type="predicted"/>
<dbReference type="AlphaFoldDB" id="A0A4S2M7Y3"/>
<dbReference type="OrthoDB" id="6256705at2759"/>
<protein>
    <submittedName>
        <fullName evidence="1">Uncharacterized protein</fullName>
    </submittedName>
</protein>